<comment type="caution">
    <text evidence="2">The sequence shown here is derived from an EMBL/GenBank/DDBJ whole genome shotgun (WGS) entry which is preliminary data.</text>
</comment>
<evidence type="ECO:0000256" key="1">
    <source>
        <dbReference type="SAM" id="MobiDB-lite"/>
    </source>
</evidence>
<dbReference type="Proteomes" id="UP000234323">
    <property type="component" value="Unassembled WGS sequence"/>
</dbReference>
<accession>A0A2I1HE98</accession>
<keyword evidence="3" id="KW-1185">Reference proteome</keyword>
<gene>
    <name evidence="2" type="ORF">RhiirA4_478134</name>
</gene>
<proteinExistence type="predicted"/>
<feature type="region of interest" description="Disordered" evidence="1">
    <location>
        <begin position="47"/>
        <end position="122"/>
    </location>
</feature>
<feature type="compositionally biased region" description="Basic and acidic residues" evidence="1">
    <location>
        <begin position="94"/>
        <end position="103"/>
    </location>
</feature>
<feature type="compositionally biased region" description="Basic and acidic residues" evidence="1">
    <location>
        <begin position="68"/>
        <end position="78"/>
    </location>
</feature>
<organism evidence="2 3">
    <name type="scientific">Rhizophagus irregularis</name>
    <dbReference type="NCBI Taxonomy" id="588596"/>
    <lineage>
        <taxon>Eukaryota</taxon>
        <taxon>Fungi</taxon>
        <taxon>Fungi incertae sedis</taxon>
        <taxon>Mucoromycota</taxon>
        <taxon>Glomeromycotina</taxon>
        <taxon>Glomeromycetes</taxon>
        <taxon>Glomerales</taxon>
        <taxon>Glomeraceae</taxon>
        <taxon>Rhizophagus</taxon>
    </lineage>
</organism>
<sequence>MEAIYKSAMEEGLGSSLQIKSQNELLTPLQQSDDILDGVKLYFDTMDQMDLEKQTPTPTPTTSSSINRKSDLNEDFSKRLPLRPLVRPLVSTKPKKDNLVRSDDSDEEKDNKKKRKLNHVVM</sequence>
<evidence type="ECO:0000313" key="3">
    <source>
        <dbReference type="Proteomes" id="UP000234323"/>
    </source>
</evidence>
<feature type="compositionally biased region" description="Basic residues" evidence="1">
    <location>
        <begin position="112"/>
        <end position="122"/>
    </location>
</feature>
<name>A0A2I1HE98_9GLOM</name>
<reference evidence="2 3" key="1">
    <citation type="submission" date="2015-10" db="EMBL/GenBank/DDBJ databases">
        <title>Genome analyses suggest a sexual origin of heterokaryosis in a supposedly ancient asexual fungus.</title>
        <authorList>
            <person name="Ropars J."/>
            <person name="Sedzielewska K."/>
            <person name="Noel J."/>
            <person name="Charron P."/>
            <person name="Farinelli L."/>
            <person name="Marton T."/>
            <person name="Kruger M."/>
            <person name="Pelin A."/>
            <person name="Brachmann A."/>
            <person name="Corradi N."/>
        </authorList>
    </citation>
    <scope>NUCLEOTIDE SEQUENCE [LARGE SCALE GENOMIC DNA]</scope>
    <source>
        <strain evidence="2 3">A4</strain>
    </source>
</reference>
<dbReference type="AlphaFoldDB" id="A0A2I1HE98"/>
<protein>
    <submittedName>
        <fullName evidence="2">Uncharacterized protein</fullName>
    </submittedName>
</protein>
<dbReference type="EMBL" id="LLXI01002471">
    <property type="protein sequence ID" value="PKY57216.1"/>
    <property type="molecule type" value="Genomic_DNA"/>
</dbReference>
<evidence type="ECO:0000313" key="2">
    <source>
        <dbReference type="EMBL" id="PKY57216.1"/>
    </source>
</evidence>